<reference evidence="2 3" key="1">
    <citation type="journal article" date="2013" name="PLoS Genet.">
        <title>The genome and development-dependent transcriptomes of Pyronema confluens: a window into fungal evolution.</title>
        <authorList>
            <person name="Traeger S."/>
            <person name="Altegoer F."/>
            <person name="Freitag M."/>
            <person name="Gabaldon T."/>
            <person name="Kempken F."/>
            <person name="Kumar A."/>
            <person name="Marcet-Houben M."/>
            <person name="Poggeler S."/>
            <person name="Stajich J.E."/>
            <person name="Nowrousian M."/>
        </authorList>
    </citation>
    <scope>NUCLEOTIDE SEQUENCE [LARGE SCALE GENOMIC DNA]</scope>
    <source>
        <strain evidence="3">CBS 100304</strain>
        <tissue evidence="2">Vegetative mycelium</tissue>
    </source>
</reference>
<feature type="region of interest" description="Disordered" evidence="1">
    <location>
        <begin position="1"/>
        <end position="62"/>
    </location>
</feature>
<dbReference type="EMBL" id="HF935907">
    <property type="protein sequence ID" value="CCX32845.1"/>
    <property type="molecule type" value="Genomic_DNA"/>
</dbReference>
<accession>U4LTH5</accession>
<evidence type="ECO:0000313" key="3">
    <source>
        <dbReference type="Proteomes" id="UP000018144"/>
    </source>
</evidence>
<dbReference type="Proteomes" id="UP000018144">
    <property type="component" value="Unassembled WGS sequence"/>
</dbReference>
<evidence type="ECO:0000256" key="1">
    <source>
        <dbReference type="SAM" id="MobiDB-lite"/>
    </source>
</evidence>
<feature type="compositionally biased region" description="Acidic residues" evidence="1">
    <location>
        <begin position="46"/>
        <end position="62"/>
    </location>
</feature>
<feature type="compositionally biased region" description="Acidic residues" evidence="1">
    <location>
        <begin position="16"/>
        <end position="37"/>
    </location>
</feature>
<protein>
    <submittedName>
        <fullName evidence="2">Uncharacterized protein</fullName>
    </submittedName>
</protein>
<proteinExistence type="predicted"/>
<dbReference type="AlphaFoldDB" id="U4LTH5"/>
<feature type="compositionally biased region" description="Polar residues" evidence="1">
    <location>
        <begin position="1"/>
        <end position="12"/>
    </location>
</feature>
<name>U4LTH5_PYROM</name>
<sequence length="172" mass="19697">MQQENIDEQQAFQDELVAEEELLEEESTGSEDSDDQNPGDAKSDDNNPDDNNPDDGELTPPDFETEEEFDLYTLTVKALWGQDLGDVPLERWAHWTPQDRYLGVRPVDRPRIACQIENKMVKAIATFVGHEIGEKINGPCCGMHHNIIWIVTSRDGRTYRNESLLLRQRPCQ</sequence>
<evidence type="ECO:0000313" key="2">
    <source>
        <dbReference type="EMBL" id="CCX32845.1"/>
    </source>
</evidence>
<gene>
    <name evidence="2" type="ORF">PCON_13696</name>
</gene>
<organism evidence="2 3">
    <name type="scientific">Pyronema omphalodes (strain CBS 100304)</name>
    <name type="common">Pyronema confluens</name>
    <dbReference type="NCBI Taxonomy" id="1076935"/>
    <lineage>
        <taxon>Eukaryota</taxon>
        <taxon>Fungi</taxon>
        <taxon>Dikarya</taxon>
        <taxon>Ascomycota</taxon>
        <taxon>Pezizomycotina</taxon>
        <taxon>Pezizomycetes</taxon>
        <taxon>Pezizales</taxon>
        <taxon>Pyronemataceae</taxon>
        <taxon>Pyronema</taxon>
    </lineage>
</organism>
<keyword evidence="3" id="KW-1185">Reference proteome</keyword>